<reference evidence="12 13" key="1">
    <citation type="journal article" date="2019" name="Int. J. Syst. Evol. Microbiol.">
        <title>The Global Catalogue of Microorganisms (GCM) 10K type strain sequencing project: providing services to taxonomists for standard genome sequencing and annotation.</title>
        <authorList>
            <consortium name="The Broad Institute Genomics Platform"/>
            <consortium name="The Broad Institute Genome Sequencing Center for Infectious Disease"/>
            <person name="Wu L."/>
            <person name="Ma J."/>
        </authorList>
    </citation>
    <scope>NUCLEOTIDE SEQUENCE [LARGE SCALE GENOMIC DNA]</scope>
    <source>
        <strain evidence="12 13">JCM 16240</strain>
    </source>
</reference>
<dbReference type="InterPro" id="IPR028351">
    <property type="entry name" value="CyaE"/>
</dbReference>
<keyword evidence="9" id="KW-0813">Transport</keyword>
<accession>A0ABN0TI26</accession>
<evidence type="ECO:0000256" key="10">
    <source>
        <dbReference type="SAM" id="Coils"/>
    </source>
</evidence>
<keyword evidence="4" id="KW-0812">Transmembrane</keyword>
<evidence type="ECO:0000256" key="11">
    <source>
        <dbReference type="SAM" id="SignalP"/>
    </source>
</evidence>
<keyword evidence="13" id="KW-1185">Reference proteome</keyword>
<evidence type="ECO:0000256" key="5">
    <source>
        <dbReference type="ARBA" id="ARBA00022729"/>
    </source>
</evidence>
<evidence type="ECO:0000256" key="4">
    <source>
        <dbReference type="ARBA" id="ARBA00022692"/>
    </source>
</evidence>
<dbReference type="RefSeq" id="WP_343820267.1">
    <property type="nucleotide sequence ID" value="NZ_BAAAFN010000007.1"/>
</dbReference>
<evidence type="ECO:0000256" key="8">
    <source>
        <dbReference type="ARBA" id="ARBA00023288"/>
    </source>
</evidence>
<keyword evidence="6 9" id="KW-0472">Membrane</keyword>
<dbReference type="NCBIfam" id="TIGR01845">
    <property type="entry name" value="outer_NodT"/>
    <property type="match status" value="1"/>
</dbReference>
<dbReference type="PANTHER" id="PTHR30203:SF20">
    <property type="entry name" value="MULTIDRUG RESISTANCE OUTER MEMBRANE PROTEIN MDTP-RELATED"/>
    <property type="match status" value="1"/>
</dbReference>
<comment type="caution">
    <text evidence="12">The sequence shown here is derived from an EMBL/GenBank/DDBJ whole genome shotgun (WGS) entry which is preliminary data.</text>
</comment>
<dbReference type="PANTHER" id="PTHR30203">
    <property type="entry name" value="OUTER MEMBRANE CATION EFFLUX PROTEIN"/>
    <property type="match status" value="1"/>
</dbReference>
<protein>
    <recommendedName>
        <fullName evidence="9">Protein CyaE</fullName>
    </recommendedName>
</protein>
<evidence type="ECO:0000313" key="12">
    <source>
        <dbReference type="EMBL" id="GAA0222237.1"/>
    </source>
</evidence>
<sequence length="475" mass="51102">MKPLIPLLLALSLSACAPMDPGTPATRALDAQALELSDATIAWPGDRWWTRYQDTQLNGLIDQALQSNPSLEAAAARVRIAQAAARGARAVQWPQVNANYHFTRQRYSENYIYPPPLGGSYDTDTSLGLQLNFNLDLWGRQRALASAAARKAAAAEASRQQARVLLVSAVAQAYFQLQNAQAQAQAISHIASKLQEALDITRGRYKNGLGTQVDVDQADSAVSAARVQLSQARNNVQLLHNQLAALVGQSTEQLPALAMRPGTALPPDVPGRLPMALLGRRADITAARLQAEAAGAAVSAAKADFLPNIDLSAAASYLSLGMDKLVRSSSENYSVGPVITLPIFNAGGLNARLEGRRAERDEAIARYNETVLGALREVADARDSIQSLREQIRHQEASMKAITSAYDVALSRYKAGLGDFVQVLLAQSEALKQTVQTTDLHARAYILDVQLETALGGGYVQDDGTRRFASNLSRQ</sequence>
<dbReference type="InterPro" id="IPR003423">
    <property type="entry name" value="OMP_efflux"/>
</dbReference>
<dbReference type="Pfam" id="PF02321">
    <property type="entry name" value="OEP"/>
    <property type="match status" value="2"/>
</dbReference>
<keyword evidence="8" id="KW-0449">Lipoprotein</keyword>
<feature type="coiled-coil region" evidence="10">
    <location>
        <begin position="371"/>
        <end position="405"/>
    </location>
</feature>
<proteinExistence type="inferred from homology"/>
<evidence type="ECO:0000256" key="7">
    <source>
        <dbReference type="ARBA" id="ARBA00023139"/>
    </source>
</evidence>
<comment type="subcellular location">
    <subcellularLocation>
        <location evidence="9">Cell outer membrane</location>
        <topology evidence="9">Peripheral membrane protein</topology>
    </subcellularLocation>
    <subcellularLocation>
        <location evidence="1">Membrane</location>
    </subcellularLocation>
</comment>
<evidence type="ECO:0000313" key="13">
    <source>
        <dbReference type="Proteomes" id="UP001501176"/>
    </source>
</evidence>
<keyword evidence="9" id="KW-0998">Cell outer membrane</keyword>
<dbReference type="EMBL" id="BAAAFN010000007">
    <property type="protein sequence ID" value="GAA0222237.1"/>
    <property type="molecule type" value="Genomic_DNA"/>
</dbReference>
<dbReference type="Gene3D" id="1.20.1600.10">
    <property type="entry name" value="Outer membrane efflux proteins (OEP)"/>
    <property type="match status" value="1"/>
</dbReference>
<dbReference type="PIRSF" id="PIRSF001892">
    <property type="entry name" value="CyaE"/>
    <property type="match status" value="1"/>
</dbReference>
<feature type="chain" id="PRO_5047439559" description="Protein CyaE" evidence="11">
    <location>
        <begin position="18"/>
        <end position="475"/>
    </location>
</feature>
<evidence type="ECO:0000256" key="2">
    <source>
        <dbReference type="ARBA" id="ARBA00007613"/>
    </source>
</evidence>
<keyword evidence="7" id="KW-0564">Palmitate</keyword>
<name>A0ABN0TI26_9BURK</name>
<dbReference type="Proteomes" id="UP001501176">
    <property type="component" value="Unassembled WGS sequence"/>
</dbReference>
<keyword evidence="3" id="KW-1134">Transmembrane beta strand</keyword>
<evidence type="ECO:0000256" key="6">
    <source>
        <dbReference type="ARBA" id="ARBA00023136"/>
    </source>
</evidence>
<feature type="signal peptide" evidence="11">
    <location>
        <begin position="1"/>
        <end position="17"/>
    </location>
</feature>
<comment type="function">
    <text evidence="9">CyaE is necessary for transport of calmodulin-sensitive adenylate cyclase-hemolysin (cyclolysin).</text>
</comment>
<dbReference type="SUPFAM" id="SSF56954">
    <property type="entry name" value="Outer membrane efflux proteins (OEP)"/>
    <property type="match status" value="1"/>
</dbReference>
<evidence type="ECO:0000256" key="3">
    <source>
        <dbReference type="ARBA" id="ARBA00022452"/>
    </source>
</evidence>
<evidence type="ECO:0000256" key="9">
    <source>
        <dbReference type="PIRNR" id="PIRNR001892"/>
    </source>
</evidence>
<keyword evidence="10" id="KW-0175">Coiled coil</keyword>
<gene>
    <name evidence="12" type="ORF">GCM10009125_09180</name>
</gene>
<keyword evidence="9" id="KW-0204">Cytolysis</keyword>
<dbReference type="Gene3D" id="2.20.200.10">
    <property type="entry name" value="Outer membrane efflux proteins (OEP)"/>
    <property type="match status" value="1"/>
</dbReference>
<feature type="coiled-coil region" evidence="10">
    <location>
        <begin position="177"/>
        <end position="249"/>
    </location>
</feature>
<evidence type="ECO:0000256" key="1">
    <source>
        <dbReference type="ARBA" id="ARBA00004370"/>
    </source>
</evidence>
<keyword evidence="5 11" id="KW-0732">Signal</keyword>
<dbReference type="InterPro" id="IPR010131">
    <property type="entry name" value="MdtP/NodT-like"/>
</dbReference>
<comment type="similarity">
    <text evidence="2 9">Belongs to the outer membrane factor (OMF) (TC 1.B.17) family.</text>
</comment>
<dbReference type="PROSITE" id="PS51257">
    <property type="entry name" value="PROKAR_LIPOPROTEIN"/>
    <property type="match status" value="1"/>
</dbReference>
<organism evidence="12 13">
    <name type="scientific">Castellaniella daejeonensis</name>
    <dbReference type="NCBI Taxonomy" id="659013"/>
    <lineage>
        <taxon>Bacteria</taxon>
        <taxon>Pseudomonadati</taxon>
        <taxon>Pseudomonadota</taxon>
        <taxon>Betaproteobacteria</taxon>
        <taxon>Burkholderiales</taxon>
        <taxon>Alcaligenaceae</taxon>
        <taxon>Castellaniella</taxon>
    </lineage>
</organism>
<keyword evidence="9" id="KW-0354">Hemolysis</keyword>